<accession>A0A0A9F7Q2</accession>
<proteinExistence type="predicted"/>
<organism evidence="1">
    <name type="scientific">Arundo donax</name>
    <name type="common">Giant reed</name>
    <name type="synonym">Donax arundinaceus</name>
    <dbReference type="NCBI Taxonomy" id="35708"/>
    <lineage>
        <taxon>Eukaryota</taxon>
        <taxon>Viridiplantae</taxon>
        <taxon>Streptophyta</taxon>
        <taxon>Embryophyta</taxon>
        <taxon>Tracheophyta</taxon>
        <taxon>Spermatophyta</taxon>
        <taxon>Magnoliopsida</taxon>
        <taxon>Liliopsida</taxon>
        <taxon>Poales</taxon>
        <taxon>Poaceae</taxon>
        <taxon>PACMAD clade</taxon>
        <taxon>Arundinoideae</taxon>
        <taxon>Arundineae</taxon>
        <taxon>Arundo</taxon>
    </lineage>
</organism>
<reference evidence="1" key="2">
    <citation type="journal article" date="2015" name="Data Brief">
        <title>Shoot transcriptome of the giant reed, Arundo donax.</title>
        <authorList>
            <person name="Barrero R.A."/>
            <person name="Guerrero F.D."/>
            <person name="Moolhuijzen P."/>
            <person name="Goolsby J.A."/>
            <person name="Tidwell J."/>
            <person name="Bellgard S.E."/>
            <person name="Bellgard M.I."/>
        </authorList>
    </citation>
    <scope>NUCLEOTIDE SEQUENCE</scope>
    <source>
        <tissue evidence="1">Shoot tissue taken approximately 20 cm above the soil surface</tissue>
    </source>
</reference>
<sequence length="63" mass="7275">MKNEILRTYFVRSFSEGGQVVIKRTENPTSRRPPSSFRRVASSMTKLSVRVHVETTSATIQRY</sequence>
<protein>
    <submittedName>
        <fullName evidence="1">SETH1</fullName>
    </submittedName>
</protein>
<dbReference type="EMBL" id="GBRH01190652">
    <property type="protein sequence ID" value="JAE07244.1"/>
    <property type="molecule type" value="Transcribed_RNA"/>
</dbReference>
<evidence type="ECO:0000313" key="1">
    <source>
        <dbReference type="EMBL" id="JAE07244.1"/>
    </source>
</evidence>
<dbReference type="AlphaFoldDB" id="A0A0A9F7Q2"/>
<reference evidence="1" key="1">
    <citation type="submission" date="2014-09" db="EMBL/GenBank/DDBJ databases">
        <authorList>
            <person name="Magalhaes I.L.F."/>
            <person name="Oliveira U."/>
            <person name="Santos F.R."/>
            <person name="Vidigal T.H.D.A."/>
            <person name="Brescovit A.D."/>
            <person name="Santos A.J."/>
        </authorList>
    </citation>
    <scope>NUCLEOTIDE SEQUENCE</scope>
    <source>
        <tissue evidence="1">Shoot tissue taken approximately 20 cm above the soil surface</tissue>
    </source>
</reference>
<name>A0A0A9F7Q2_ARUDO</name>